<feature type="transmembrane region" description="Helical" evidence="1">
    <location>
        <begin position="75"/>
        <end position="102"/>
    </location>
</feature>
<evidence type="ECO:0000256" key="1">
    <source>
        <dbReference type="SAM" id="Phobius"/>
    </source>
</evidence>
<reference evidence="2 3" key="1">
    <citation type="submission" date="2018-08" db="EMBL/GenBank/DDBJ databases">
        <title>Complete genome of the Arcobacter suis type strain LMG 26152.</title>
        <authorList>
            <person name="Miller W.G."/>
            <person name="Yee E."/>
            <person name="Bono J.L."/>
        </authorList>
    </citation>
    <scope>NUCLEOTIDE SEQUENCE [LARGE SCALE GENOMIC DNA]</scope>
    <source>
        <strain evidence="2 3">CECT 7833</strain>
    </source>
</reference>
<sequence>MNNNEIFIAILIMSIISYFIRALPFLFFRNKELPSCFLFIGKYFPSVVITILIIYTLKDVNFLLVPYGLKEICSIVFTGILHLIFKNYLISIFFGTILYMGLVQLV</sequence>
<dbReference type="AlphaFoldDB" id="A0AAD0SPR9"/>
<proteinExistence type="predicted"/>
<feature type="transmembrane region" description="Helical" evidence="1">
    <location>
        <begin position="6"/>
        <end position="28"/>
    </location>
</feature>
<feature type="transmembrane region" description="Helical" evidence="1">
    <location>
        <begin position="35"/>
        <end position="55"/>
    </location>
</feature>
<dbReference type="Pfam" id="PF05437">
    <property type="entry name" value="AzlD"/>
    <property type="match status" value="1"/>
</dbReference>
<accession>A0AAD0SPR9</accession>
<keyword evidence="1" id="KW-0812">Transmembrane</keyword>
<protein>
    <submittedName>
        <fullName evidence="2">Branched-chain amino acid transport protein, AzlD family</fullName>
    </submittedName>
</protein>
<dbReference type="EMBL" id="CP032100">
    <property type="protein sequence ID" value="AXX88849.1"/>
    <property type="molecule type" value="Genomic_DNA"/>
</dbReference>
<keyword evidence="1" id="KW-0472">Membrane</keyword>
<keyword evidence="1" id="KW-1133">Transmembrane helix</keyword>
<evidence type="ECO:0000313" key="2">
    <source>
        <dbReference type="EMBL" id="AXX88849.1"/>
    </source>
</evidence>
<gene>
    <name evidence="2" type="ORF">ASUIS_0341</name>
</gene>
<evidence type="ECO:0000313" key="3">
    <source>
        <dbReference type="Proteomes" id="UP000263040"/>
    </source>
</evidence>
<dbReference type="Proteomes" id="UP000263040">
    <property type="component" value="Chromosome"/>
</dbReference>
<dbReference type="KEGG" id="asui:ASUIS_0341"/>
<dbReference type="InterPro" id="IPR008407">
    <property type="entry name" value="Brnchd-chn_aa_trnsp_AzlD"/>
</dbReference>
<name>A0AAD0SPR9_9BACT</name>
<dbReference type="RefSeq" id="WP_118885420.1">
    <property type="nucleotide sequence ID" value="NZ_CP032100.1"/>
</dbReference>
<keyword evidence="3" id="KW-1185">Reference proteome</keyword>
<dbReference type="PIRSF" id="PIRSF003203">
    <property type="entry name" value="AzlD"/>
    <property type="match status" value="1"/>
</dbReference>
<organism evidence="2 3">
    <name type="scientific">Arcobacter suis CECT 7833</name>
    <dbReference type="NCBI Taxonomy" id="663365"/>
    <lineage>
        <taxon>Bacteria</taxon>
        <taxon>Pseudomonadati</taxon>
        <taxon>Campylobacterota</taxon>
        <taxon>Epsilonproteobacteria</taxon>
        <taxon>Campylobacterales</taxon>
        <taxon>Arcobacteraceae</taxon>
        <taxon>Arcobacter</taxon>
    </lineage>
</organism>